<sequence length="54" mass="6206">MKKQRLDRIELGKLIRATRKAKKLRQEDLADNIISQVVVSNIETGKTDVSEKKI</sequence>
<evidence type="ECO:0000259" key="1">
    <source>
        <dbReference type="PROSITE" id="PS50943"/>
    </source>
</evidence>
<dbReference type="SUPFAM" id="SSF47413">
    <property type="entry name" value="lambda repressor-like DNA-binding domains"/>
    <property type="match status" value="1"/>
</dbReference>
<dbReference type="PROSITE" id="PS50943">
    <property type="entry name" value="HTH_CROC1"/>
    <property type="match status" value="1"/>
</dbReference>
<dbReference type="AlphaFoldDB" id="A0A7W1WV57"/>
<evidence type="ECO:0000313" key="2">
    <source>
        <dbReference type="EMBL" id="MBA4496558.1"/>
    </source>
</evidence>
<feature type="domain" description="HTH cro/C1-type" evidence="1">
    <location>
        <begin position="15"/>
        <end position="54"/>
    </location>
</feature>
<dbReference type="RefSeq" id="WP_181755085.1">
    <property type="nucleotide sequence ID" value="NZ_JACEIQ010000049.1"/>
</dbReference>
<organism evidence="2 3">
    <name type="scientific">Paenactinomyces guangxiensis</name>
    <dbReference type="NCBI Taxonomy" id="1490290"/>
    <lineage>
        <taxon>Bacteria</taxon>
        <taxon>Bacillati</taxon>
        <taxon>Bacillota</taxon>
        <taxon>Bacilli</taxon>
        <taxon>Bacillales</taxon>
        <taxon>Thermoactinomycetaceae</taxon>
        <taxon>Paenactinomyces</taxon>
    </lineage>
</organism>
<evidence type="ECO:0000313" key="3">
    <source>
        <dbReference type="Proteomes" id="UP000535491"/>
    </source>
</evidence>
<reference evidence="2 3" key="1">
    <citation type="submission" date="2020-07" db="EMBL/GenBank/DDBJ databases">
        <authorList>
            <person name="Feng H."/>
        </authorList>
    </citation>
    <scope>NUCLEOTIDE SEQUENCE [LARGE SCALE GENOMIC DNA]</scope>
    <source>
        <strain evidence="3">s-10</strain>
    </source>
</reference>
<gene>
    <name evidence="2" type="ORF">H1191_20100</name>
</gene>
<accession>A0A7W1WV57</accession>
<dbReference type="InterPro" id="IPR010982">
    <property type="entry name" value="Lambda_DNA-bd_dom_sf"/>
</dbReference>
<proteinExistence type="predicted"/>
<dbReference type="CDD" id="cd00093">
    <property type="entry name" value="HTH_XRE"/>
    <property type="match status" value="1"/>
</dbReference>
<dbReference type="Gene3D" id="1.10.260.40">
    <property type="entry name" value="lambda repressor-like DNA-binding domains"/>
    <property type="match status" value="1"/>
</dbReference>
<dbReference type="Pfam" id="PF01381">
    <property type="entry name" value="HTH_3"/>
    <property type="match status" value="1"/>
</dbReference>
<feature type="non-terminal residue" evidence="2">
    <location>
        <position position="54"/>
    </location>
</feature>
<protein>
    <submittedName>
        <fullName evidence="2">Helix-turn-helix transcriptional regulator</fullName>
    </submittedName>
</protein>
<keyword evidence="3" id="KW-1185">Reference proteome</keyword>
<dbReference type="InterPro" id="IPR001387">
    <property type="entry name" value="Cro/C1-type_HTH"/>
</dbReference>
<dbReference type="EMBL" id="JACEIQ010000049">
    <property type="protein sequence ID" value="MBA4496558.1"/>
    <property type="molecule type" value="Genomic_DNA"/>
</dbReference>
<dbReference type="Proteomes" id="UP000535491">
    <property type="component" value="Unassembled WGS sequence"/>
</dbReference>
<dbReference type="GO" id="GO:0003677">
    <property type="term" value="F:DNA binding"/>
    <property type="evidence" value="ECO:0007669"/>
    <property type="project" value="InterPro"/>
</dbReference>
<name>A0A7W1WV57_9BACL</name>
<comment type="caution">
    <text evidence="2">The sequence shown here is derived from an EMBL/GenBank/DDBJ whole genome shotgun (WGS) entry which is preliminary data.</text>
</comment>